<dbReference type="PANTHER" id="PTHR40078:SF1">
    <property type="entry name" value="INTEGRAL MEMBRANE PROTEIN"/>
    <property type="match status" value="1"/>
</dbReference>
<organism evidence="3 4">
    <name type="scientific">Micromonospora wenchangensis</name>
    <dbReference type="NCBI Taxonomy" id="1185415"/>
    <lineage>
        <taxon>Bacteria</taxon>
        <taxon>Bacillati</taxon>
        <taxon>Actinomycetota</taxon>
        <taxon>Actinomycetes</taxon>
        <taxon>Micromonosporales</taxon>
        <taxon>Micromonosporaceae</taxon>
        <taxon>Micromonospora</taxon>
    </lineage>
</organism>
<evidence type="ECO:0000256" key="2">
    <source>
        <dbReference type="SAM" id="Phobius"/>
    </source>
</evidence>
<dbReference type="RefSeq" id="WP_088643067.1">
    <property type="nucleotide sequence ID" value="NZ_MZMV01000009.1"/>
</dbReference>
<dbReference type="PANTHER" id="PTHR40078">
    <property type="entry name" value="INTEGRAL MEMBRANE PROTEIN-RELATED"/>
    <property type="match status" value="1"/>
</dbReference>
<protein>
    <recommendedName>
        <fullName evidence="5">Membrane protein YczE</fullName>
    </recommendedName>
</protein>
<feature type="transmembrane region" description="Helical" evidence="2">
    <location>
        <begin position="159"/>
        <end position="185"/>
    </location>
</feature>
<accession>A0A246RQM4</accession>
<evidence type="ECO:0000313" key="4">
    <source>
        <dbReference type="Proteomes" id="UP000197174"/>
    </source>
</evidence>
<feature type="transmembrane region" description="Helical" evidence="2">
    <location>
        <begin position="111"/>
        <end position="131"/>
    </location>
</feature>
<keyword evidence="2" id="KW-0812">Transmembrane</keyword>
<feature type="transmembrane region" description="Helical" evidence="2">
    <location>
        <begin position="57"/>
        <end position="75"/>
    </location>
</feature>
<reference evidence="3 4" key="1">
    <citation type="submission" date="2017-03" db="EMBL/GenBank/DDBJ databases">
        <title>Whole genome sequence of Micromonospora wenchangensis, isolated from mangrove soil.</title>
        <authorList>
            <person name="Yang H."/>
        </authorList>
    </citation>
    <scope>NUCLEOTIDE SEQUENCE [LARGE SCALE GENOMIC DNA]</scope>
    <source>
        <strain evidence="3 4">CCTCC AA 2012002</strain>
    </source>
</reference>
<feature type="region of interest" description="Disordered" evidence="1">
    <location>
        <begin position="205"/>
        <end position="236"/>
    </location>
</feature>
<feature type="transmembrane region" description="Helical" evidence="2">
    <location>
        <begin position="87"/>
        <end position="105"/>
    </location>
</feature>
<dbReference type="Pfam" id="PF19700">
    <property type="entry name" value="DUF6198"/>
    <property type="match status" value="1"/>
</dbReference>
<gene>
    <name evidence="3" type="ORF">B5D80_07600</name>
</gene>
<evidence type="ECO:0008006" key="5">
    <source>
        <dbReference type="Google" id="ProtNLM"/>
    </source>
</evidence>
<keyword evidence="2" id="KW-1133">Transmembrane helix</keyword>
<feature type="compositionally biased region" description="Low complexity" evidence="1">
    <location>
        <begin position="207"/>
        <end position="218"/>
    </location>
</feature>
<keyword evidence="4" id="KW-1185">Reference proteome</keyword>
<proteinExistence type="predicted"/>
<dbReference type="OrthoDB" id="154912at2"/>
<dbReference type="AlphaFoldDB" id="A0A246RQM4"/>
<keyword evidence="2" id="KW-0472">Membrane</keyword>
<dbReference type="Proteomes" id="UP000197174">
    <property type="component" value="Unassembled WGS sequence"/>
</dbReference>
<feature type="transmembrane region" description="Helical" evidence="2">
    <location>
        <begin position="18"/>
        <end position="37"/>
    </location>
</feature>
<dbReference type="EMBL" id="MZMV01000009">
    <property type="protein sequence ID" value="OWV10150.1"/>
    <property type="molecule type" value="Genomic_DNA"/>
</dbReference>
<dbReference type="InterPro" id="IPR038750">
    <property type="entry name" value="YczE/YyaS-like"/>
</dbReference>
<evidence type="ECO:0000313" key="3">
    <source>
        <dbReference type="EMBL" id="OWV10150.1"/>
    </source>
</evidence>
<name>A0A246RQM4_9ACTN</name>
<evidence type="ECO:0000256" key="1">
    <source>
        <dbReference type="SAM" id="MobiDB-lite"/>
    </source>
</evidence>
<sequence>MAPIGNLRHRPGRRLTQLYAGLVLYGVSMAMMIRSGLGLDPWDVFHQGLSRQTGLSFGTVTIAVGALVLLLWIPLRQRPGLGTVSNVVVIGLVVDATVALLPAGWPLPARIALLLGGIVANGAATGLYLGARLGPGPRDGLMTGYVARRPGRSVRLVRTVIEVTVLALGWLLGGTVGVGTVAYALGIGPLAQFFIPRFALPDPPATAPTAPRTGSPAPVSTPPCGAASGSGHAELR</sequence>
<comment type="caution">
    <text evidence="3">The sequence shown here is derived from an EMBL/GenBank/DDBJ whole genome shotgun (WGS) entry which is preliminary data.</text>
</comment>